<reference evidence="2" key="2">
    <citation type="journal article" date="2015" name="Fish Shellfish Immunol.">
        <title>Early steps in the European eel (Anguilla anguilla)-Vibrio vulnificus interaction in the gills: Role of the RtxA13 toxin.</title>
        <authorList>
            <person name="Callol A."/>
            <person name="Pajuelo D."/>
            <person name="Ebbesson L."/>
            <person name="Teles M."/>
            <person name="MacKenzie S."/>
            <person name="Amaro C."/>
        </authorList>
    </citation>
    <scope>NUCLEOTIDE SEQUENCE</scope>
</reference>
<organism evidence="2">
    <name type="scientific">Anguilla anguilla</name>
    <name type="common">European freshwater eel</name>
    <name type="synonym">Muraena anguilla</name>
    <dbReference type="NCBI Taxonomy" id="7936"/>
    <lineage>
        <taxon>Eukaryota</taxon>
        <taxon>Metazoa</taxon>
        <taxon>Chordata</taxon>
        <taxon>Craniata</taxon>
        <taxon>Vertebrata</taxon>
        <taxon>Euteleostomi</taxon>
        <taxon>Actinopterygii</taxon>
        <taxon>Neopterygii</taxon>
        <taxon>Teleostei</taxon>
        <taxon>Anguilliformes</taxon>
        <taxon>Anguillidae</taxon>
        <taxon>Anguilla</taxon>
    </lineage>
</organism>
<sequence length="37" mass="3979">MVNYTNSVLFIPGPGGLQSVLFFVLAFISAFSSDPKN</sequence>
<evidence type="ECO:0000256" key="1">
    <source>
        <dbReference type="SAM" id="Phobius"/>
    </source>
</evidence>
<keyword evidence="1" id="KW-0472">Membrane</keyword>
<evidence type="ECO:0000313" key="2">
    <source>
        <dbReference type="EMBL" id="JAH88664.1"/>
    </source>
</evidence>
<proteinExistence type="predicted"/>
<accession>A0A0E9WE35</accession>
<name>A0A0E9WE35_ANGAN</name>
<keyword evidence="1" id="KW-0812">Transmembrane</keyword>
<keyword evidence="1" id="KW-1133">Transmembrane helix</keyword>
<dbReference type="EMBL" id="GBXM01019913">
    <property type="protein sequence ID" value="JAH88664.1"/>
    <property type="molecule type" value="Transcribed_RNA"/>
</dbReference>
<feature type="transmembrane region" description="Helical" evidence="1">
    <location>
        <begin position="15"/>
        <end position="33"/>
    </location>
</feature>
<protein>
    <submittedName>
        <fullName evidence="2">Uncharacterized protein</fullName>
    </submittedName>
</protein>
<dbReference type="AlphaFoldDB" id="A0A0E9WE35"/>
<reference evidence="2" key="1">
    <citation type="submission" date="2014-11" db="EMBL/GenBank/DDBJ databases">
        <authorList>
            <person name="Amaro Gonzalez C."/>
        </authorList>
    </citation>
    <scope>NUCLEOTIDE SEQUENCE</scope>
</reference>